<dbReference type="GeneID" id="1460005"/>
<gene>
    <name evidence="1" type="ORF">HA332_08935</name>
</gene>
<protein>
    <submittedName>
        <fullName evidence="1">Uncharacterized protein</fullName>
    </submittedName>
</protein>
<comment type="caution">
    <text evidence="1">The sequence shown here is derived from an EMBL/GenBank/DDBJ whole genome shotgun (WGS) entry which is preliminary data.</text>
</comment>
<organism evidence="1 2">
    <name type="scientific">Sulfurisphaera tokodaii</name>
    <dbReference type="NCBI Taxonomy" id="111955"/>
    <lineage>
        <taxon>Archaea</taxon>
        <taxon>Thermoproteota</taxon>
        <taxon>Thermoprotei</taxon>
        <taxon>Sulfolobales</taxon>
        <taxon>Sulfolobaceae</taxon>
        <taxon>Sulfurisphaera</taxon>
    </lineage>
</organism>
<sequence>MPIYVNMVLLKPNSDQITAYYIPQEEIRGKNQSQLINSIKMQEDLVVSWLPFQYENYKQGLYVTTIDNNELPSSLDETLSINMEKVKIGSSSYVATNLLRNAFKKSAQKDLTRFNCKKESFGEDFCIELDHRDALNLNLSDYLFDKFCDINPELCGEKDSECSKLFNVVKRYFFKFQHVKEGNKDAIYLVINFSYGVRQNLVLKHIISLIGNNINYVIGTIVNVKHNRSYTEVCSVKSVDIKSNKIKLECYGKERELDMDSDALITINPVYKSSRSLLQKICANFDEHKYELSSKVNPKVFYDIITNDLNTLVKLIDQYLVLNGIKYNLDNKLAVVI</sequence>
<dbReference type="Proteomes" id="UP000646844">
    <property type="component" value="Unassembled WGS sequence"/>
</dbReference>
<accession>A0A832WTM4</accession>
<evidence type="ECO:0000313" key="2">
    <source>
        <dbReference type="Proteomes" id="UP000646844"/>
    </source>
</evidence>
<reference evidence="1" key="1">
    <citation type="journal article" date="2020" name="bioRxiv">
        <title>A rank-normalized archaeal taxonomy based on genome phylogeny resolves widespread incomplete and uneven classifications.</title>
        <authorList>
            <person name="Rinke C."/>
            <person name="Chuvochina M."/>
            <person name="Mussig A.J."/>
            <person name="Chaumeil P.-A."/>
            <person name="Waite D.W."/>
            <person name="Whitman W.B."/>
            <person name="Parks D.H."/>
            <person name="Hugenholtz P."/>
        </authorList>
    </citation>
    <scope>NUCLEOTIDE SEQUENCE</scope>
    <source>
        <strain evidence="1">UBA8838</strain>
    </source>
</reference>
<dbReference type="AlphaFoldDB" id="A0A832WTM4"/>
<evidence type="ECO:0000313" key="1">
    <source>
        <dbReference type="EMBL" id="HII74479.1"/>
    </source>
</evidence>
<dbReference type="RefSeq" id="WP_010980016.1">
    <property type="nucleotide sequence ID" value="NZ_BAABQO010000001.1"/>
</dbReference>
<name>A0A832WTM4_9CREN</name>
<proteinExistence type="predicted"/>
<dbReference type="EMBL" id="DUJO01000043">
    <property type="protein sequence ID" value="HII74479.1"/>
    <property type="molecule type" value="Genomic_DNA"/>
</dbReference>